<sequence>MMTETTIMMMTMTSGCGGRGWCSTTADRRQGHRRRLTTSGSAVSGLDSVQSYFSSGSTRLTHSQRRSTVVNGIVRVQFWFKLGARFSFGSRLEFRSKVVNQSQHGSTEVKAQSTPCLNRRILVYLLFRIWQIYKKKKYTYIAGWCSTTADRRQGHRRRLTTSGSVVSGLDSVQSYFSSGSTQLTHSQRRSTVVNGIVRVQFWFKLGARFSFGSRLEFRSKVVNQSQHGSTEVKAQSTPWNTIVAR</sequence>
<keyword evidence="2" id="KW-1185">Reference proteome</keyword>
<organism evidence="1 2">
    <name type="scientific">Helianthus annuus</name>
    <name type="common">Common sunflower</name>
    <dbReference type="NCBI Taxonomy" id="4232"/>
    <lineage>
        <taxon>Eukaryota</taxon>
        <taxon>Viridiplantae</taxon>
        <taxon>Streptophyta</taxon>
        <taxon>Embryophyta</taxon>
        <taxon>Tracheophyta</taxon>
        <taxon>Spermatophyta</taxon>
        <taxon>Magnoliopsida</taxon>
        <taxon>eudicotyledons</taxon>
        <taxon>Gunneridae</taxon>
        <taxon>Pentapetalae</taxon>
        <taxon>asterids</taxon>
        <taxon>campanulids</taxon>
        <taxon>Asterales</taxon>
        <taxon>Asteraceae</taxon>
        <taxon>Asteroideae</taxon>
        <taxon>Heliantheae alliance</taxon>
        <taxon>Heliantheae</taxon>
        <taxon>Helianthus</taxon>
    </lineage>
</organism>
<proteinExistence type="predicted"/>
<dbReference type="AlphaFoldDB" id="A0A251RWL3"/>
<evidence type="ECO:0000313" key="1">
    <source>
        <dbReference type="EMBL" id="OTF90857.1"/>
    </source>
</evidence>
<dbReference type="EMBL" id="CM007905">
    <property type="protein sequence ID" value="OTF90857.1"/>
    <property type="molecule type" value="Genomic_DNA"/>
</dbReference>
<dbReference type="InParanoid" id="A0A251RWL3"/>
<evidence type="ECO:0000313" key="2">
    <source>
        <dbReference type="Proteomes" id="UP000215914"/>
    </source>
</evidence>
<dbReference type="Proteomes" id="UP000215914">
    <property type="component" value="Chromosome 16"/>
</dbReference>
<accession>A0A251RWL3</accession>
<protein>
    <submittedName>
        <fullName evidence="1">Uncharacterized protein</fullName>
    </submittedName>
</protein>
<gene>
    <name evidence="1" type="ORF">HannXRQ_Chr16g0504171</name>
</gene>
<name>A0A251RWL3_HELAN</name>
<reference evidence="2" key="1">
    <citation type="journal article" date="2017" name="Nature">
        <title>The sunflower genome provides insights into oil metabolism, flowering and Asterid evolution.</title>
        <authorList>
            <person name="Badouin H."/>
            <person name="Gouzy J."/>
            <person name="Grassa C.J."/>
            <person name="Murat F."/>
            <person name="Staton S.E."/>
            <person name="Cottret L."/>
            <person name="Lelandais-Briere C."/>
            <person name="Owens G.L."/>
            <person name="Carrere S."/>
            <person name="Mayjonade B."/>
            <person name="Legrand L."/>
            <person name="Gill N."/>
            <person name="Kane N.C."/>
            <person name="Bowers J.E."/>
            <person name="Hubner S."/>
            <person name="Bellec A."/>
            <person name="Berard A."/>
            <person name="Berges H."/>
            <person name="Blanchet N."/>
            <person name="Boniface M.C."/>
            <person name="Brunel D."/>
            <person name="Catrice O."/>
            <person name="Chaidir N."/>
            <person name="Claudel C."/>
            <person name="Donnadieu C."/>
            <person name="Faraut T."/>
            <person name="Fievet G."/>
            <person name="Helmstetter N."/>
            <person name="King M."/>
            <person name="Knapp S.J."/>
            <person name="Lai Z."/>
            <person name="Le Paslier M.C."/>
            <person name="Lippi Y."/>
            <person name="Lorenzon L."/>
            <person name="Mandel J.R."/>
            <person name="Marage G."/>
            <person name="Marchand G."/>
            <person name="Marquand E."/>
            <person name="Bret-Mestries E."/>
            <person name="Morien E."/>
            <person name="Nambeesan S."/>
            <person name="Nguyen T."/>
            <person name="Pegot-Espagnet P."/>
            <person name="Pouilly N."/>
            <person name="Raftis F."/>
            <person name="Sallet E."/>
            <person name="Schiex T."/>
            <person name="Thomas J."/>
            <person name="Vandecasteele C."/>
            <person name="Vares D."/>
            <person name="Vear F."/>
            <person name="Vautrin S."/>
            <person name="Crespi M."/>
            <person name="Mangin B."/>
            <person name="Burke J.M."/>
            <person name="Salse J."/>
            <person name="Munos S."/>
            <person name="Vincourt P."/>
            <person name="Rieseberg L.H."/>
            <person name="Langlade N.B."/>
        </authorList>
    </citation>
    <scope>NUCLEOTIDE SEQUENCE [LARGE SCALE GENOMIC DNA]</scope>
    <source>
        <strain evidence="2">cv. SF193</strain>
    </source>
</reference>